<dbReference type="Pfam" id="PF01075">
    <property type="entry name" value="Glyco_transf_9"/>
    <property type="match status" value="1"/>
</dbReference>
<name>D4ZDF3_SHEVD</name>
<dbReference type="EMBL" id="AP011177">
    <property type="protein sequence ID" value="BAJ00075.1"/>
    <property type="molecule type" value="Genomic_DNA"/>
</dbReference>
<sequence length="392" mass="44898">MRVFRELKQLYPMPNSALSWLSSMSIISSTQLESAKRLLFISPVALGDFLYLKTFLIALKKQNSHIEIDIWLDDNRNNSDAWRLSRSKIMQQWIEAEPAFTRSYGCCSSEKQQRAQIFDAQAINYDLIITHSGSKSEQFSNVAREIGPDAFIVSSIGKSKYFGLIDSFLFRHSDRLFKLEENNLPAKHHITDRYYQLLNRIVGIKLDKNDFMPSLTIPNEIAIITQNWLKTQFTDSGRQGPLIFLNHLSTNSKRDWQESQLFELIKLIGNKSPDSRFVVNVTKENYKKVSDAIKNNINLASLQVSVFTVNEHFFELPSMIASADLVITVETAIMHFATASNRPLIAMMRQKKPYWAPPSSQTSRVLYASKGKGYVSDISVNQVLDTYVEMTR</sequence>
<accession>D4ZDF3</accession>
<dbReference type="PANTHER" id="PTHR30160:SF23">
    <property type="match status" value="1"/>
</dbReference>
<dbReference type="Gene3D" id="3.40.50.2000">
    <property type="entry name" value="Glycogen Phosphorylase B"/>
    <property type="match status" value="1"/>
</dbReference>
<dbReference type="STRING" id="637905.SVI_0104"/>
<dbReference type="InterPro" id="IPR051199">
    <property type="entry name" value="LPS_LOS_Heptosyltrfase"/>
</dbReference>
<protein>
    <submittedName>
        <fullName evidence="3">Uncharacterized protein</fullName>
    </submittedName>
</protein>
<evidence type="ECO:0000256" key="2">
    <source>
        <dbReference type="ARBA" id="ARBA00022679"/>
    </source>
</evidence>
<proteinExistence type="predicted"/>
<dbReference type="SUPFAM" id="SSF53756">
    <property type="entry name" value="UDP-Glycosyltransferase/glycogen phosphorylase"/>
    <property type="match status" value="1"/>
</dbReference>
<keyword evidence="2" id="KW-0808">Transferase</keyword>
<evidence type="ECO:0000313" key="4">
    <source>
        <dbReference type="Proteomes" id="UP000002350"/>
    </source>
</evidence>
<dbReference type="PANTHER" id="PTHR30160">
    <property type="entry name" value="TETRAACYLDISACCHARIDE 4'-KINASE-RELATED"/>
    <property type="match status" value="1"/>
</dbReference>
<dbReference type="HOGENOM" id="CLU_745756_0_0_6"/>
<dbReference type="InterPro" id="IPR002201">
    <property type="entry name" value="Glyco_trans_9"/>
</dbReference>
<dbReference type="GO" id="GO:0009244">
    <property type="term" value="P:lipopolysaccharide core region biosynthetic process"/>
    <property type="evidence" value="ECO:0007669"/>
    <property type="project" value="TreeGrafter"/>
</dbReference>
<evidence type="ECO:0000313" key="3">
    <source>
        <dbReference type="EMBL" id="BAJ00075.1"/>
    </source>
</evidence>
<dbReference type="GO" id="GO:0005829">
    <property type="term" value="C:cytosol"/>
    <property type="evidence" value="ECO:0007669"/>
    <property type="project" value="TreeGrafter"/>
</dbReference>
<reference evidence="4" key="1">
    <citation type="journal article" date="2010" name="Mol. Biosyst.">
        <title>Complete genome sequence and comparative analysis of Shewanella violacea, a psychrophilic and piezophilic bacterium from deep sea floor sediments.</title>
        <authorList>
            <person name="Aono E."/>
            <person name="Baba T."/>
            <person name="Ara T."/>
            <person name="Nishi T."/>
            <person name="Nakamichi T."/>
            <person name="Inamoto E."/>
            <person name="Toyonaga H."/>
            <person name="Hasegawa M."/>
            <person name="Takai Y."/>
            <person name="Okumura Y."/>
            <person name="Baba M."/>
            <person name="Tomita M."/>
            <person name="Kato C."/>
            <person name="Oshima T."/>
            <person name="Nakasone K."/>
            <person name="Mori H."/>
        </authorList>
    </citation>
    <scope>NUCLEOTIDE SEQUENCE [LARGE SCALE GENOMIC DNA]</scope>
    <source>
        <strain evidence="4">JCM 10179 / CIP 106290 / LMG 19151 / DSS12</strain>
    </source>
</reference>
<dbReference type="Proteomes" id="UP000002350">
    <property type="component" value="Chromosome"/>
</dbReference>
<keyword evidence="4" id="KW-1185">Reference proteome</keyword>
<dbReference type="KEGG" id="svo:SVI_0104"/>
<dbReference type="AlphaFoldDB" id="D4ZDF3"/>
<evidence type="ECO:0000256" key="1">
    <source>
        <dbReference type="ARBA" id="ARBA00022676"/>
    </source>
</evidence>
<dbReference type="eggNOG" id="COG0859">
    <property type="taxonomic scope" value="Bacteria"/>
</dbReference>
<organism evidence="3 4">
    <name type="scientific">Shewanella violacea (strain JCM 10179 / CIP 106290 / LMG 19151 / DSS12)</name>
    <dbReference type="NCBI Taxonomy" id="637905"/>
    <lineage>
        <taxon>Bacteria</taxon>
        <taxon>Pseudomonadati</taxon>
        <taxon>Pseudomonadota</taxon>
        <taxon>Gammaproteobacteria</taxon>
        <taxon>Alteromonadales</taxon>
        <taxon>Shewanellaceae</taxon>
        <taxon>Shewanella</taxon>
    </lineage>
</organism>
<dbReference type="GO" id="GO:0008713">
    <property type="term" value="F:ADP-heptose-lipopolysaccharide heptosyltransferase activity"/>
    <property type="evidence" value="ECO:0007669"/>
    <property type="project" value="TreeGrafter"/>
</dbReference>
<keyword evidence="1" id="KW-0328">Glycosyltransferase</keyword>
<gene>
    <name evidence="3" type="ordered locus">SVI_0104</name>
</gene>